<dbReference type="NCBIfam" id="TIGR03552">
    <property type="entry name" value="F420_cofC"/>
    <property type="match status" value="1"/>
</dbReference>
<dbReference type="InterPro" id="IPR002835">
    <property type="entry name" value="CofC"/>
</dbReference>
<protein>
    <recommendedName>
        <fullName evidence="6">2-phospho-L-lactate guanylyltransferase</fullName>
    </recommendedName>
</protein>
<reference evidence="5" key="1">
    <citation type="submission" date="2018-05" db="EMBL/GenBank/DDBJ databases">
        <authorList>
            <person name="Lanie J.A."/>
            <person name="Ng W.-L."/>
            <person name="Kazmierczak K.M."/>
            <person name="Andrzejewski T.M."/>
            <person name="Davidsen T.M."/>
            <person name="Wayne K.J."/>
            <person name="Tettelin H."/>
            <person name="Glass J.I."/>
            <person name="Rusch D."/>
            <person name="Podicherti R."/>
            <person name="Tsui H.-C.T."/>
            <person name="Winkler M.E."/>
        </authorList>
    </citation>
    <scope>NUCLEOTIDE SEQUENCE</scope>
</reference>
<keyword evidence="2" id="KW-0548">Nucleotidyltransferase</keyword>
<dbReference type="GO" id="GO:0005525">
    <property type="term" value="F:GTP binding"/>
    <property type="evidence" value="ECO:0007669"/>
    <property type="project" value="UniProtKB-KW"/>
</dbReference>
<dbReference type="EMBL" id="UINC01075317">
    <property type="protein sequence ID" value="SVC13376.1"/>
    <property type="molecule type" value="Genomic_DNA"/>
</dbReference>
<dbReference type="PANTHER" id="PTHR40392">
    <property type="entry name" value="2-PHOSPHO-L-LACTATE GUANYLYLTRANSFERASE"/>
    <property type="match status" value="1"/>
</dbReference>
<proteinExistence type="inferred from homology"/>
<dbReference type="HAMAP" id="MF_02114">
    <property type="entry name" value="CofC"/>
    <property type="match status" value="1"/>
</dbReference>
<organism evidence="5">
    <name type="scientific">marine metagenome</name>
    <dbReference type="NCBI Taxonomy" id="408172"/>
    <lineage>
        <taxon>unclassified sequences</taxon>
        <taxon>metagenomes</taxon>
        <taxon>ecological metagenomes</taxon>
    </lineage>
</organism>
<keyword evidence="3" id="KW-0547">Nucleotide-binding</keyword>
<dbReference type="Pfam" id="PF01983">
    <property type="entry name" value="CofC"/>
    <property type="match status" value="1"/>
</dbReference>
<dbReference type="Gene3D" id="3.90.550.10">
    <property type="entry name" value="Spore Coat Polysaccharide Biosynthesis Protein SpsA, Chain A"/>
    <property type="match status" value="1"/>
</dbReference>
<name>A0A382JNR7_9ZZZZ</name>
<accession>A0A382JNR7</accession>
<sequence length="217" mass="23810">MWAVIPIKKIQDAKHRLHSVLSPSERRDLSLNMFEDVLSTLKSVPELERVVVATVCPTASRIASKYGVYVFSTNLDKSLSAAVSKAASAIEANGVSGMLMLPSDIPLVTADEIQTVLELHARAPSMTIVPSRDEQGSNCIALSPPTAAPLKFGSNSYFPHLETARKLGLVLNNPKLPGIGLDIDKPEDLVELCRQPLKTKTQEYLQKKRIRQRLKIS</sequence>
<dbReference type="SUPFAM" id="SSF53448">
    <property type="entry name" value="Nucleotide-diphospho-sugar transferases"/>
    <property type="match status" value="1"/>
</dbReference>
<keyword evidence="1" id="KW-0808">Transferase</keyword>
<dbReference type="GO" id="GO:0043814">
    <property type="term" value="F:phospholactate guanylyltransferase activity"/>
    <property type="evidence" value="ECO:0007669"/>
    <property type="project" value="InterPro"/>
</dbReference>
<evidence type="ECO:0000256" key="4">
    <source>
        <dbReference type="ARBA" id="ARBA00023134"/>
    </source>
</evidence>
<keyword evidence="4" id="KW-0342">GTP-binding</keyword>
<evidence type="ECO:0000313" key="5">
    <source>
        <dbReference type="EMBL" id="SVC13376.1"/>
    </source>
</evidence>
<gene>
    <name evidence="5" type="ORF">METZ01_LOCUS266230</name>
</gene>
<evidence type="ECO:0000256" key="2">
    <source>
        <dbReference type="ARBA" id="ARBA00022695"/>
    </source>
</evidence>
<dbReference type="PANTHER" id="PTHR40392:SF1">
    <property type="entry name" value="2-PHOSPHO-L-LACTATE GUANYLYLTRANSFERASE"/>
    <property type="match status" value="1"/>
</dbReference>
<dbReference type="InterPro" id="IPR029044">
    <property type="entry name" value="Nucleotide-diphossugar_trans"/>
</dbReference>
<dbReference type="AlphaFoldDB" id="A0A382JNR7"/>
<evidence type="ECO:0000256" key="3">
    <source>
        <dbReference type="ARBA" id="ARBA00022741"/>
    </source>
</evidence>
<evidence type="ECO:0008006" key="6">
    <source>
        <dbReference type="Google" id="ProtNLM"/>
    </source>
</evidence>
<evidence type="ECO:0000256" key="1">
    <source>
        <dbReference type="ARBA" id="ARBA00022679"/>
    </source>
</evidence>